<dbReference type="Proteomes" id="UP000430670">
    <property type="component" value="Unassembled WGS sequence"/>
</dbReference>
<evidence type="ECO:0000256" key="1">
    <source>
        <dbReference type="SAM" id="MobiDB-lite"/>
    </source>
</evidence>
<proteinExistence type="predicted"/>
<protein>
    <submittedName>
        <fullName evidence="2">Uncharacterized protein</fullName>
    </submittedName>
</protein>
<dbReference type="OrthoDB" id="1683475at2"/>
<dbReference type="EMBL" id="WNKU01000001">
    <property type="protein sequence ID" value="MTV47823.1"/>
    <property type="molecule type" value="Genomic_DNA"/>
</dbReference>
<dbReference type="AlphaFoldDB" id="A0A6I3SCC5"/>
<feature type="compositionally biased region" description="Basic and acidic residues" evidence="1">
    <location>
        <begin position="58"/>
        <end position="84"/>
    </location>
</feature>
<accession>A0A6I3SCC5</accession>
<reference evidence="2 3" key="1">
    <citation type="submission" date="2019-11" db="EMBL/GenBank/DDBJ databases">
        <title>Whole-genome sequence of a the green, strictly anaerobic photosynthetic bacterium Heliobacillus mobilis DSM 6151.</title>
        <authorList>
            <person name="Kyndt J.A."/>
            <person name="Meyer T.E."/>
        </authorList>
    </citation>
    <scope>NUCLEOTIDE SEQUENCE [LARGE SCALE GENOMIC DNA]</scope>
    <source>
        <strain evidence="2 3">DSM 6151</strain>
    </source>
</reference>
<evidence type="ECO:0000313" key="2">
    <source>
        <dbReference type="EMBL" id="MTV47823.1"/>
    </source>
</evidence>
<keyword evidence="3" id="KW-1185">Reference proteome</keyword>
<feature type="compositionally biased region" description="Low complexity" evidence="1">
    <location>
        <begin position="31"/>
        <end position="41"/>
    </location>
</feature>
<organism evidence="2 3">
    <name type="scientific">Heliobacterium mobile</name>
    <name type="common">Heliobacillus mobilis</name>
    <dbReference type="NCBI Taxonomy" id="28064"/>
    <lineage>
        <taxon>Bacteria</taxon>
        <taxon>Bacillati</taxon>
        <taxon>Bacillota</taxon>
        <taxon>Clostridia</taxon>
        <taxon>Eubacteriales</taxon>
        <taxon>Heliobacteriaceae</taxon>
        <taxon>Heliobacterium</taxon>
    </lineage>
</organism>
<dbReference type="RefSeq" id="WP_155474885.1">
    <property type="nucleotide sequence ID" value="NZ_WNKU01000001.1"/>
</dbReference>
<comment type="caution">
    <text evidence="2">The sequence shown here is derived from an EMBL/GenBank/DDBJ whole genome shotgun (WGS) entry which is preliminary data.</text>
</comment>
<gene>
    <name evidence="2" type="ORF">GJ688_02340</name>
</gene>
<sequence length="105" mass="12092">MTLRPVDMQVIVPKVTEVSKQQQVQNLAPDQQQHFLGQQGQVEADHRQKTVQSSPQSEEGRIRERQQNKQGSHREKSKSGRSEQDEQEESVPQDPLRGRLLDIKI</sequence>
<evidence type="ECO:0000313" key="3">
    <source>
        <dbReference type="Proteomes" id="UP000430670"/>
    </source>
</evidence>
<feature type="compositionally biased region" description="Basic and acidic residues" evidence="1">
    <location>
        <begin position="96"/>
        <end position="105"/>
    </location>
</feature>
<feature type="region of interest" description="Disordered" evidence="1">
    <location>
        <begin position="28"/>
        <end position="105"/>
    </location>
</feature>
<name>A0A6I3SCC5_HELMO</name>